<dbReference type="InterPro" id="IPR006172">
    <property type="entry name" value="DNA-dir_DNA_pol_B"/>
</dbReference>
<dbReference type="InterPro" id="IPR042087">
    <property type="entry name" value="DNA_pol_B_thumb"/>
</dbReference>
<feature type="domain" description="DNA-directed DNA polymerase family B multifunctional" evidence="8">
    <location>
        <begin position="387"/>
        <end position="652"/>
    </location>
</feature>
<comment type="similarity">
    <text evidence="1">Belongs to the DNA polymerase type-B family.</text>
</comment>
<dbReference type="InterPro" id="IPR006134">
    <property type="entry name" value="DNA-dir_DNA_pol_B_multi_dom"/>
</dbReference>
<sequence length="725" mass="82212">TTDVPFYPFFFLTDRELLHGFPRTAFRWKTLQGANAYRYLIVFTSWQLYREAVQHIIRRAEASDPAQLYRIPNPVQQYLMQTGRTLFRELTFDAVHRLQLDIEVYATGSFPQAARPEDRIILIALSDNRGWRYVLDGRHLSEPAMLTALVQLLRQRDPDVIEGHNIYAFDFAYLMARCVRHGIPFAIGRDGSVPRVFASSMRFAERTVDFPALDIAGRHVIDTYLQVLTFDVFKRDLPDYTLKTAARYFGLAPAQRTYIEGRDIARVWREEPQRLIAYAYDDVLETERLAQHLSGSTFYLTQMLPMLYGQVARTGPAAKIEALFVREYLRQKHALPRRAPGSQMAGGYTDVFVTGVVGPIVYADVESLYPSIMLTHDIRPRTDELRLFPAFLQRLTDLRLDTKHRMQAATSPALRSALDAQQSSYKILINSFYGQLGFRHALFSDFAAADRVATTGQAVLRQIIAAIRQAGGTVVEVDTDGVLFIPPETVQGEAAERAFVQQVQTVLPEGIRLGYEGRFPKMLSYKMKNYALLSPDGTLHTKGSALVSRATEPFGKRFMQEVIALLLQEDIQGLHDLYLATATRIITHAWQVDDFARTETLKTTVERYQADVAHGRRSKAAAYELAMARARATGQLARAGDRITYYITGTAPHVVTFAYPRLAADWDPTAPDENTAYYLKRLDECAQRFAPFFTADDFARIFTTDGLFGFTPAGIRVQTIARLER</sequence>
<dbReference type="PANTHER" id="PTHR10322">
    <property type="entry name" value="DNA POLYMERASE CATALYTIC SUBUNIT"/>
    <property type="match status" value="1"/>
</dbReference>
<feature type="non-terminal residue" evidence="10">
    <location>
        <position position="1"/>
    </location>
</feature>
<keyword evidence="5" id="KW-0239">DNA-directed DNA polymerase</keyword>
<evidence type="ECO:0000256" key="3">
    <source>
        <dbReference type="ARBA" id="ARBA00022679"/>
    </source>
</evidence>
<accession>A0A937W5B0</accession>
<dbReference type="Gene3D" id="3.90.1600.10">
    <property type="entry name" value="Palm domain of DNA polymerase"/>
    <property type="match status" value="1"/>
</dbReference>
<comment type="caution">
    <text evidence="10">The sequence shown here is derived from an EMBL/GenBank/DDBJ whole genome shotgun (WGS) entry which is preliminary data.</text>
</comment>
<dbReference type="Proteomes" id="UP000712673">
    <property type="component" value="Unassembled WGS sequence"/>
</dbReference>
<evidence type="ECO:0000259" key="8">
    <source>
        <dbReference type="Pfam" id="PF00136"/>
    </source>
</evidence>
<feature type="domain" description="DNA-directed DNA polymerase family B exonuclease" evidence="9">
    <location>
        <begin position="141"/>
        <end position="244"/>
    </location>
</feature>
<dbReference type="EC" id="2.7.7.7" evidence="2"/>
<proteinExistence type="inferred from homology"/>
<dbReference type="Gene3D" id="3.30.420.10">
    <property type="entry name" value="Ribonuclease H-like superfamily/Ribonuclease H"/>
    <property type="match status" value="1"/>
</dbReference>
<dbReference type="InterPro" id="IPR012337">
    <property type="entry name" value="RNaseH-like_sf"/>
</dbReference>
<keyword evidence="4" id="KW-0548">Nucleotidyltransferase</keyword>
<gene>
    <name evidence="10" type="ORF">FJZ47_16885</name>
</gene>
<dbReference type="SUPFAM" id="SSF53098">
    <property type="entry name" value="Ribonuclease H-like"/>
    <property type="match status" value="1"/>
</dbReference>
<dbReference type="AlphaFoldDB" id="A0A937W5B0"/>
<dbReference type="GO" id="GO:0003677">
    <property type="term" value="F:DNA binding"/>
    <property type="evidence" value="ECO:0007669"/>
    <property type="project" value="UniProtKB-KW"/>
</dbReference>
<comment type="catalytic activity">
    <reaction evidence="7">
        <text>DNA(n) + a 2'-deoxyribonucleoside 5'-triphosphate = DNA(n+1) + diphosphate</text>
        <dbReference type="Rhea" id="RHEA:22508"/>
        <dbReference type="Rhea" id="RHEA-COMP:17339"/>
        <dbReference type="Rhea" id="RHEA-COMP:17340"/>
        <dbReference type="ChEBI" id="CHEBI:33019"/>
        <dbReference type="ChEBI" id="CHEBI:61560"/>
        <dbReference type="ChEBI" id="CHEBI:173112"/>
        <dbReference type="EC" id="2.7.7.7"/>
    </reaction>
</comment>
<dbReference type="SUPFAM" id="SSF56672">
    <property type="entry name" value="DNA/RNA polymerases"/>
    <property type="match status" value="1"/>
</dbReference>
<dbReference type="InterPro" id="IPR043502">
    <property type="entry name" value="DNA/RNA_pol_sf"/>
</dbReference>
<dbReference type="SMART" id="SM00486">
    <property type="entry name" value="POLBc"/>
    <property type="match status" value="1"/>
</dbReference>
<evidence type="ECO:0000313" key="10">
    <source>
        <dbReference type="EMBL" id="MBM3225460.1"/>
    </source>
</evidence>
<dbReference type="Pfam" id="PF03104">
    <property type="entry name" value="DNA_pol_B_exo1"/>
    <property type="match status" value="1"/>
</dbReference>
<evidence type="ECO:0000256" key="5">
    <source>
        <dbReference type="ARBA" id="ARBA00022932"/>
    </source>
</evidence>
<evidence type="ECO:0000259" key="9">
    <source>
        <dbReference type="Pfam" id="PF03104"/>
    </source>
</evidence>
<keyword evidence="3" id="KW-0808">Transferase</keyword>
<dbReference type="Gene3D" id="1.10.132.60">
    <property type="entry name" value="DNA polymerase family B, C-terminal domain"/>
    <property type="match status" value="1"/>
</dbReference>
<evidence type="ECO:0000256" key="1">
    <source>
        <dbReference type="ARBA" id="ARBA00005755"/>
    </source>
</evidence>
<dbReference type="GO" id="GO:0003887">
    <property type="term" value="F:DNA-directed DNA polymerase activity"/>
    <property type="evidence" value="ECO:0007669"/>
    <property type="project" value="UniProtKB-KW"/>
</dbReference>
<keyword evidence="6" id="KW-0238">DNA-binding</keyword>
<dbReference type="GO" id="GO:0000166">
    <property type="term" value="F:nucleotide binding"/>
    <property type="evidence" value="ECO:0007669"/>
    <property type="project" value="InterPro"/>
</dbReference>
<evidence type="ECO:0000256" key="7">
    <source>
        <dbReference type="ARBA" id="ARBA00049244"/>
    </source>
</evidence>
<dbReference type="InterPro" id="IPR050240">
    <property type="entry name" value="DNA_pol_type-B"/>
</dbReference>
<dbReference type="InterPro" id="IPR006133">
    <property type="entry name" value="DNA-dir_DNA_pol_B_exonuc"/>
</dbReference>
<dbReference type="PANTHER" id="PTHR10322:SF23">
    <property type="entry name" value="DNA POLYMERASE DELTA CATALYTIC SUBUNIT"/>
    <property type="match status" value="1"/>
</dbReference>
<name>A0A937W5B0_UNCTE</name>
<protein>
    <recommendedName>
        <fullName evidence="2">DNA-directed DNA polymerase</fullName>
        <ecNumber evidence="2">2.7.7.7</ecNumber>
    </recommendedName>
</protein>
<evidence type="ECO:0000256" key="6">
    <source>
        <dbReference type="ARBA" id="ARBA00023125"/>
    </source>
</evidence>
<evidence type="ECO:0000256" key="2">
    <source>
        <dbReference type="ARBA" id="ARBA00012417"/>
    </source>
</evidence>
<dbReference type="PRINTS" id="PR00106">
    <property type="entry name" value="DNAPOLB"/>
</dbReference>
<evidence type="ECO:0000313" key="11">
    <source>
        <dbReference type="Proteomes" id="UP000712673"/>
    </source>
</evidence>
<reference evidence="10" key="1">
    <citation type="submission" date="2019-03" db="EMBL/GenBank/DDBJ databases">
        <title>Lake Tanganyika Metagenome-Assembled Genomes (MAGs).</title>
        <authorList>
            <person name="Tran P."/>
        </authorList>
    </citation>
    <scope>NUCLEOTIDE SEQUENCE</scope>
    <source>
        <strain evidence="10">K_DeepCast_65m_m2_066</strain>
    </source>
</reference>
<dbReference type="InterPro" id="IPR023211">
    <property type="entry name" value="DNA_pol_palm_dom_sf"/>
</dbReference>
<evidence type="ECO:0000256" key="4">
    <source>
        <dbReference type="ARBA" id="ARBA00022695"/>
    </source>
</evidence>
<dbReference type="CDD" id="cd05785">
    <property type="entry name" value="DNA_polB_like2_exo"/>
    <property type="match status" value="1"/>
</dbReference>
<organism evidence="10 11">
    <name type="scientific">Tectimicrobiota bacterium</name>
    <dbReference type="NCBI Taxonomy" id="2528274"/>
    <lineage>
        <taxon>Bacteria</taxon>
        <taxon>Pseudomonadati</taxon>
        <taxon>Nitrospinota/Tectimicrobiota group</taxon>
        <taxon>Candidatus Tectimicrobiota</taxon>
    </lineage>
</organism>
<dbReference type="InterPro" id="IPR036397">
    <property type="entry name" value="RNaseH_sf"/>
</dbReference>
<dbReference type="Pfam" id="PF00136">
    <property type="entry name" value="DNA_pol_B"/>
    <property type="match status" value="1"/>
</dbReference>
<dbReference type="EMBL" id="VGLS01000583">
    <property type="protein sequence ID" value="MBM3225460.1"/>
    <property type="molecule type" value="Genomic_DNA"/>
</dbReference>